<feature type="transmembrane region" description="Helical" evidence="1">
    <location>
        <begin position="155"/>
        <end position="172"/>
    </location>
</feature>
<feature type="transmembrane region" description="Helical" evidence="1">
    <location>
        <begin position="178"/>
        <end position="200"/>
    </location>
</feature>
<evidence type="ECO:0008006" key="4">
    <source>
        <dbReference type="Google" id="ProtNLM"/>
    </source>
</evidence>
<evidence type="ECO:0000313" key="2">
    <source>
        <dbReference type="EMBL" id="ABC22282.1"/>
    </source>
</evidence>
<feature type="transmembrane region" description="Helical" evidence="1">
    <location>
        <begin position="408"/>
        <end position="425"/>
    </location>
</feature>
<keyword evidence="1" id="KW-0472">Membrane</keyword>
<feature type="transmembrane region" description="Helical" evidence="1">
    <location>
        <begin position="323"/>
        <end position="345"/>
    </location>
</feature>
<name>Q2RUB3_RHORT</name>
<gene>
    <name evidence="2" type="ordered locus">Rru_A1481</name>
</gene>
<dbReference type="PATRIC" id="fig|269796.9.peg.1553"/>
<dbReference type="RefSeq" id="WP_011389235.1">
    <property type="nucleotide sequence ID" value="NC_007643.1"/>
</dbReference>
<feature type="transmembrane region" description="Helical" evidence="1">
    <location>
        <begin position="252"/>
        <end position="274"/>
    </location>
</feature>
<evidence type="ECO:0000313" key="3">
    <source>
        <dbReference type="Proteomes" id="UP000001929"/>
    </source>
</evidence>
<dbReference type="STRING" id="269796.Rru_A1481"/>
<reference evidence="2 3" key="1">
    <citation type="journal article" date="2011" name="Stand. Genomic Sci.">
        <title>Complete genome sequence of Rhodospirillum rubrum type strain (S1).</title>
        <authorList>
            <person name="Munk A.C."/>
            <person name="Copeland A."/>
            <person name="Lucas S."/>
            <person name="Lapidus A."/>
            <person name="Del Rio T.G."/>
            <person name="Barry K."/>
            <person name="Detter J.C."/>
            <person name="Hammon N."/>
            <person name="Israni S."/>
            <person name="Pitluck S."/>
            <person name="Brettin T."/>
            <person name="Bruce D."/>
            <person name="Han C."/>
            <person name="Tapia R."/>
            <person name="Gilna P."/>
            <person name="Schmutz J."/>
            <person name="Larimer F."/>
            <person name="Land M."/>
            <person name="Kyrpides N.C."/>
            <person name="Mavromatis K."/>
            <person name="Richardson P."/>
            <person name="Rohde M."/>
            <person name="Goker M."/>
            <person name="Klenk H.P."/>
            <person name="Zhang Y."/>
            <person name="Roberts G.P."/>
            <person name="Reslewic S."/>
            <person name="Schwartz D.C."/>
        </authorList>
    </citation>
    <scope>NUCLEOTIDE SEQUENCE [LARGE SCALE GENOMIC DNA]</scope>
    <source>
        <strain evidence="3">ATCC 11170 / ATH 1.1.1 / DSM 467 / LMG 4362 / NCIMB 8255 / S1</strain>
    </source>
</reference>
<evidence type="ECO:0000256" key="1">
    <source>
        <dbReference type="SAM" id="Phobius"/>
    </source>
</evidence>
<dbReference type="EnsemblBacteria" id="ABC22282">
    <property type="protein sequence ID" value="ABC22282"/>
    <property type="gene ID" value="Rru_A1481"/>
</dbReference>
<dbReference type="eggNOG" id="COG2244">
    <property type="taxonomic scope" value="Bacteria"/>
</dbReference>
<feature type="transmembrane region" description="Helical" evidence="1">
    <location>
        <begin position="212"/>
        <end position="232"/>
    </location>
</feature>
<dbReference type="HOGENOM" id="CLU_690384_0_0_5"/>
<proteinExistence type="predicted"/>
<organism evidence="2 3">
    <name type="scientific">Rhodospirillum rubrum (strain ATCC 11170 / ATH 1.1.1 / DSM 467 / LMG 4362 / NCIMB 8255 / S1)</name>
    <dbReference type="NCBI Taxonomy" id="269796"/>
    <lineage>
        <taxon>Bacteria</taxon>
        <taxon>Pseudomonadati</taxon>
        <taxon>Pseudomonadota</taxon>
        <taxon>Alphaproteobacteria</taxon>
        <taxon>Rhodospirillales</taxon>
        <taxon>Rhodospirillaceae</taxon>
        <taxon>Rhodospirillum</taxon>
    </lineage>
</organism>
<feature type="transmembrane region" description="Helical" evidence="1">
    <location>
        <begin position="380"/>
        <end position="401"/>
    </location>
</feature>
<keyword evidence="1" id="KW-0812">Transmembrane</keyword>
<sequence>MTLIPPLRRSGLAGRALHPAGPIAVQIFGQGVNFLSQTALLAVFGAAFYGPVGLALVAAATLCFLGELGYPVVLLSAVARDDDWPRHWRIALFQRVMVLGGGTPCALGLWAWIYGIESEGWGALAAAAPGIIASAWQPAPLLYGQGRAQAAALSVYGRWGVFGLGMTLVLILGVPSDWAVGLVFSAGMIAPLLFWPWLGLDAVLLRPLVSRRLGRLGSGALGWWVMSLVGTLNDRGLPFVIEATRPAILAHALLALQVLQGLTALAGQFDRLLVPWLIGRLKAPGWARDLAKVQGGVLSIALGVAALLVAILALAAPMAERGALSWFLAEWALVLCGGAFTAAILAKGRERPFARRLTMLVIIGVIAQAGVVLADGPFAAVMIVRLVVAGLCVVVALRLLGLSAPREAWFLAAGGAACVALANATPAAAPLIGLGLGLAGLGLWRGWKACRHIDRGESKG</sequence>
<feature type="transmembrane region" description="Helical" evidence="1">
    <location>
        <begin position="121"/>
        <end position="143"/>
    </location>
</feature>
<feature type="transmembrane region" description="Helical" evidence="1">
    <location>
        <begin position="96"/>
        <end position="115"/>
    </location>
</feature>
<keyword evidence="3" id="KW-1185">Reference proteome</keyword>
<dbReference type="EMBL" id="CP000230">
    <property type="protein sequence ID" value="ABC22282.1"/>
    <property type="molecule type" value="Genomic_DNA"/>
</dbReference>
<feature type="transmembrane region" description="Helical" evidence="1">
    <location>
        <begin position="21"/>
        <end position="48"/>
    </location>
</feature>
<dbReference type="AlphaFoldDB" id="Q2RUB3"/>
<feature type="transmembrane region" description="Helical" evidence="1">
    <location>
        <begin position="357"/>
        <end position="374"/>
    </location>
</feature>
<dbReference type="KEGG" id="rru:Rru_A1481"/>
<accession>Q2RUB3</accession>
<dbReference type="Proteomes" id="UP000001929">
    <property type="component" value="Chromosome"/>
</dbReference>
<keyword evidence="1" id="KW-1133">Transmembrane helix</keyword>
<feature type="transmembrane region" description="Helical" evidence="1">
    <location>
        <begin position="54"/>
        <end position="75"/>
    </location>
</feature>
<protein>
    <recommendedName>
        <fullName evidence="4">Polysaccharide biosynthesis protein</fullName>
    </recommendedName>
</protein>
<feature type="transmembrane region" description="Helical" evidence="1">
    <location>
        <begin position="295"/>
        <end position="317"/>
    </location>
</feature>